<comment type="caution">
    <text evidence="1">The sequence shown here is derived from an EMBL/GenBank/DDBJ whole genome shotgun (WGS) entry which is preliminary data.</text>
</comment>
<evidence type="ECO:0000313" key="1">
    <source>
        <dbReference type="EMBL" id="RED50934.1"/>
    </source>
</evidence>
<dbReference type="Proteomes" id="UP000256845">
    <property type="component" value="Unassembled WGS sequence"/>
</dbReference>
<proteinExistence type="predicted"/>
<name>A0A3D9HN67_9PROT</name>
<gene>
    <name evidence="1" type="ORF">DFP90_104206</name>
</gene>
<protein>
    <submittedName>
        <fullName evidence="1">Uncharacterized protein</fullName>
    </submittedName>
</protein>
<dbReference type="AlphaFoldDB" id="A0A3D9HN67"/>
<reference evidence="1 2" key="1">
    <citation type="submission" date="2018-07" db="EMBL/GenBank/DDBJ databases">
        <title>Genomic Encyclopedia of Type Strains, Phase III (KMG-III): the genomes of soil and plant-associated and newly described type strains.</title>
        <authorList>
            <person name="Whitman W."/>
        </authorList>
    </citation>
    <scope>NUCLEOTIDE SEQUENCE [LARGE SCALE GENOMIC DNA]</scope>
    <source>
        <strain evidence="1 2">CECT 8488</strain>
    </source>
</reference>
<organism evidence="1 2">
    <name type="scientific">Aestuariispira insulae</name>
    <dbReference type="NCBI Taxonomy" id="1461337"/>
    <lineage>
        <taxon>Bacteria</taxon>
        <taxon>Pseudomonadati</taxon>
        <taxon>Pseudomonadota</taxon>
        <taxon>Alphaproteobacteria</taxon>
        <taxon>Rhodospirillales</taxon>
        <taxon>Kiloniellaceae</taxon>
        <taxon>Aestuariispira</taxon>
    </lineage>
</organism>
<evidence type="ECO:0000313" key="2">
    <source>
        <dbReference type="Proteomes" id="UP000256845"/>
    </source>
</evidence>
<sequence>MFRILQWFADRIQVMQAMALENTLSNACLEDLWIPVLWNAGYLNKGRALPRQERKGRITVAAAIKLVPKDRTVANEGASIQHHQKRQQTAKTATMEMMFGNCLNPLWPDLSDPRRNPVTGQSKYRPV</sequence>
<keyword evidence="2" id="KW-1185">Reference proteome</keyword>
<dbReference type="EMBL" id="QRDW01000004">
    <property type="protein sequence ID" value="RED50934.1"/>
    <property type="molecule type" value="Genomic_DNA"/>
</dbReference>
<accession>A0A3D9HN67</accession>
<dbReference type="RefSeq" id="WP_115936721.1">
    <property type="nucleotide sequence ID" value="NZ_QRDW01000004.1"/>
</dbReference>